<dbReference type="EMBL" id="ABDC03011205">
    <property type="status" value="NOT_ANNOTATED_CDS"/>
    <property type="molecule type" value="Genomic_DNA"/>
</dbReference>
<name>A0A8C5UX22_MICMU</name>
<dbReference type="PANTHER" id="PTHR43691">
    <property type="entry name" value="URIDINE PHOSPHORYLASE"/>
    <property type="match status" value="1"/>
</dbReference>
<dbReference type="InterPro" id="IPR035994">
    <property type="entry name" value="Nucleoside_phosphorylase_sf"/>
</dbReference>
<proteinExistence type="predicted"/>
<evidence type="ECO:0000313" key="3">
    <source>
        <dbReference type="Proteomes" id="UP000694394"/>
    </source>
</evidence>
<gene>
    <name evidence="2" type="primary">UPP2</name>
</gene>
<dbReference type="SUPFAM" id="SSF53167">
    <property type="entry name" value="Purine and uridine phosphorylases"/>
    <property type="match status" value="1"/>
</dbReference>
<dbReference type="Proteomes" id="UP000694394">
    <property type="component" value="Chromosome 8"/>
</dbReference>
<dbReference type="GO" id="GO:0047847">
    <property type="term" value="F:deoxyuridine phosphorylase activity"/>
    <property type="evidence" value="ECO:0007669"/>
    <property type="project" value="Ensembl"/>
</dbReference>
<dbReference type="EMBL" id="ABDC03011204">
    <property type="status" value="NOT_ANNOTATED_CDS"/>
    <property type="molecule type" value="Genomic_DNA"/>
</dbReference>
<dbReference type="GeneTree" id="ENSGT00940000161094"/>
<dbReference type="GO" id="GO:0004850">
    <property type="term" value="F:uridine phosphorylase activity"/>
    <property type="evidence" value="ECO:0007669"/>
    <property type="project" value="Ensembl"/>
</dbReference>
<dbReference type="GO" id="GO:0005829">
    <property type="term" value="C:cytosol"/>
    <property type="evidence" value="ECO:0007669"/>
    <property type="project" value="Ensembl"/>
</dbReference>
<feature type="domain" description="Nucleoside phosphorylase" evidence="1">
    <location>
        <begin position="128"/>
        <end position="294"/>
    </location>
</feature>
<dbReference type="GO" id="GO:0042802">
    <property type="term" value="F:identical protein binding"/>
    <property type="evidence" value="ECO:0007669"/>
    <property type="project" value="Ensembl"/>
</dbReference>
<dbReference type="Ensembl" id="ENSMICT00000004835.3">
    <property type="protein sequence ID" value="ENSMICP00000004406.3"/>
    <property type="gene ID" value="ENSMICG00000004835.3"/>
</dbReference>
<protein>
    <submittedName>
        <fullName evidence="2">Uridine phosphorylase 2</fullName>
    </submittedName>
</protein>
<dbReference type="Pfam" id="PF01048">
    <property type="entry name" value="PNP_UDP_1"/>
    <property type="match status" value="1"/>
</dbReference>
<evidence type="ECO:0000313" key="2">
    <source>
        <dbReference type="Ensembl" id="ENSMICP00000004406.3"/>
    </source>
</evidence>
<organism evidence="2 3">
    <name type="scientific">Microcebus murinus</name>
    <name type="common">Gray mouse lemur</name>
    <name type="synonym">Lemur murinus</name>
    <dbReference type="NCBI Taxonomy" id="30608"/>
    <lineage>
        <taxon>Eukaryota</taxon>
        <taxon>Metazoa</taxon>
        <taxon>Chordata</taxon>
        <taxon>Craniata</taxon>
        <taxon>Vertebrata</taxon>
        <taxon>Euteleostomi</taxon>
        <taxon>Mammalia</taxon>
        <taxon>Eutheria</taxon>
        <taxon>Euarchontoglires</taxon>
        <taxon>Primates</taxon>
        <taxon>Strepsirrhini</taxon>
        <taxon>Lemuriformes</taxon>
        <taxon>Cheirogaleidae</taxon>
        <taxon>Microcebus</taxon>
    </lineage>
</organism>
<keyword evidence="3" id="KW-1185">Reference proteome</keyword>
<sequence>IDPGQEVVRTRPEVTIHTGQRMASALPASNTSMRSDRNTYVGKRFFHVKNPHLDSMNEDSLSLGFGNKTDNLTSNFTCLGGSSNQTKAFALFMHEELGLEEGGEDIKDICAGTDRHCMYKPAGYPPILHGTGSPSLPTSRTRHASRCCDATMVRMGTSGGIGIAPGSVVITDTATDSFPKPRSRQVILDDLSPVVLNLTRTWLKNLFNCSKEISSFPTLIGHTMCTYDCYEGRGRLDGALCSFSKEKKLDCLKSAHKAGIRDIEMESTVFAAMCGLCGLKAAVVCVTLLDRLDCDQINLPHDVLSHYQQWLQFLISNFIKQWLGLHD</sequence>
<dbReference type="GO" id="GO:0006249">
    <property type="term" value="P:dCMP catabolic process"/>
    <property type="evidence" value="ECO:0007669"/>
    <property type="project" value="Ensembl"/>
</dbReference>
<reference evidence="2" key="1">
    <citation type="submission" date="2016-12" db="EMBL/GenBank/DDBJ databases">
        <title>Mouse lemur reference genome and diversity panel.</title>
        <authorList>
            <person name="Harris R."/>
            <person name="Larsen P."/>
            <person name="Liu Y."/>
            <person name="Hughes D.S."/>
            <person name="Murali S."/>
            <person name="Raveendran M."/>
            <person name="Korchina V."/>
            <person name="Wang M."/>
            <person name="Jhangiani S."/>
            <person name="Bandaranaike D."/>
            <person name="Bellair M."/>
            <person name="Blankenburg K."/>
            <person name="Chao H."/>
            <person name="Dahdouli M."/>
            <person name="Dinh H."/>
            <person name="Doddapaneni H."/>
            <person name="English A."/>
            <person name="Firestine M."/>
            <person name="Gnanaolivu R."/>
            <person name="Gross S."/>
            <person name="Hernandez B."/>
            <person name="Javaid M."/>
            <person name="Jayaseelan J."/>
            <person name="Jones J."/>
            <person name="Khan Z."/>
            <person name="Kovar C."/>
            <person name="Kurapati P."/>
            <person name="Le B."/>
            <person name="Lee S."/>
            <person name="Li M."/>
            <person name="Mathew T."/>
            <person name="Narasimhan A."/>
            <person name="Ngo D."/>
            <person name="Nguyen L."/>
            <person name="Okwuonu G."/>
            <person name="Ongeri F."/>
            <person name="Osuji N."/>
            <person name="Pu L.-L."/>
            <person name="Puazo M."/>
            <person name="Quiroz J."/>
            <person name="Raj R."/>
            <person name="Rajbhandari K."/>
            <person name="Reid J.G."/>
            <person name="Santibanez J."/>
            <person name="Sexton D."/>
            <person name="Skinner E."/>
            <person name="Vee V."/>
            <person name="Weissenberger G."/>
            <person name="Wu Y."/>
            <person name="Xin Y."/>
            <person name="Han Y."/>
            <person name="Campbell C."/>
            <person name="Brown A."/>
            <person name="Sullivan B."/>
            <person name="Shelton J."/>
            <person name="Brown S."/>
            <person name="Dudchenko O."/>
            <person name="Machol I."/>
            <person name="Durand N."/>
            <person name="Shamim M."/>
            <person name="Lieberman A."/>
            <person name="Muzny D.M."/>
            <person name="Richards S."/>
            <person name="Yoder A."/>
            <person name="Worley K.C."/>
            <person name="Rogers J."/>
            <person name="Gibbs R.A."/>
        </authorList>
    </citation>
    <scope>NUCLEOTIDE SEQUENCE [LARGE SCALE GENOMIC DNA]</scope>
</reference>
<dbReference type="GO" id="GO:0006218">
    <property type="term" value="P:uridine catabolic process"/>
    <property type="evidence" value="ECO:0007669"/>
    <property type="project" value="Ensembl"/>
</dbReference>
<dbReference type="GO" id="GO:0006248">
    <property type="term" value="P:CMP catabolic process"/>
    <property type="evidence" value="ECO:0007669"/>
    <property type="project" value="Ensembl"/>
</dbReference>
<reference evidence="2" key="3">
    <citation type="submission" date="2025-09" db="UniProtKB">
        <authorList>
            <consortium name="Ensembl"/>
        </authorList>
    </citation>
    <scope>IDENTIFICATION</scope>
</reference>
<dbReference type="PANTHER" id="PTHR43691:SF8">
    <property type="entry name" value="URIDINE PHOSPHORYLASE 2"/>
    <property type="match status" value="1"/>
</dbReference>
<reference evidence="2" key="2">
    <citation type="submission" date="2025-08" db="UniProtKB">
        <authorList>
            <consortium name="Ensembl"/>
        </authorList>
    </citation>
    <scope>IDENTIFICATION</scope>
</reference>
<dbReference type="AlphaFoldDB" id="A0A8C5UX22"/>
<dbReference type="GO" id="GO:0046050">
    <property type="term" value="P:UMP catabolic process"/>
    <property type="evidence" value="ECO:0007669"/>
    <property type="project" value="Ensembl"/>
</dbReference>
<dbReference type="InterPro" id="IPR000845">
    <property type="entry name" value="Nucleoside_phosphorylase_d"/>
</dbReference>
<accession>A0A8C5UX22</accession>
<dbReference type="Gene3D" id="3.40.50.1580">
    <property type="entry name" value="Nucleoside phosphorylase domain"/>
    <property type="match status" value="1"/>
</dbReference>
<evidence type="ECO:0000259" key="1">
    <source>
        <dbReference type="Pfam" id="PF01048"/>
    </source>
</evidence>
<dbReference type="GO" id="GO:0045098">
    <property type="term" value="C:type III intermediate filament"/>
    <property type="evidence" value="ECO:0007669"/>
    <property type="project" value="Ensembl"/>
</dbReference>